<organism evidence="9 10">
    <name type="scientific">Rhamnella rubrinervis</name>
    <dbReference type="NCBI Taxonomy" id="2594499"/>
    <lineage>
        <taxon>Eukaryota</taxon>
        <taxon>Viridiplantae</taxon>
        <taxon>Streptophyta</taxon>
        <taxon>Embryophyta</taxon>
        <taxon>Tracheophyta</taxon>
        <taxon>Spermatophyta</taxon>
        <taxon>Magnoliopsida</taxon>
        <taxon>eudicotyledons</taxon>
        <taxon>Gunneridae</taxon>
        <taxon>Pentapetalae</taxon>
        <taxon>rosids</taxon>
        <taxon>fabids</taxon>
        <taxon>Rosales</taxon>
        <taxon>Rhamnaceae</taxon>
        <taxon>rhamnoid group</taxon>
        <taxon>Rhamneae</taxon>
        <taxon>Rhamnella</taxon>
    </lineage>
</organism>
<dbReference type="AlphaFoldDB" id="A0A8K0ML85"/>
<accession>A0A8K0ML85</accession>
<evidence type="ECO:0000256" key="6">
    <source>
        <dbReference type="ARBA" id="ARBA00023027"/>
    </source>
</evidence>
<evidence type="ECO:0000256" key="4">
    <source>
        <dbReference type="ARBA" id="ARBA00022456"/>
    </source>
</evidence>
<evidence type="ECO:0000256" key="5">
    <source>
        <dbReference type="ARBA" id="ARBA00023002"/>
    </source>
</evidence>
<reference evidence="9" key="1">
    <citation type="submission" date="2020-03" db="EMBL/GenBank/DDBJ databases">
        <title>A high-quality chromosome-level genome assembly of a woody plant with both climbing and erect habits, Rhamnella rubrinervis.</title>
        <authorList>
            <person name="Lu Z."/>
            <person name="Yang Y."/>
            <person name="Zhu X."/>
            <person name="Sun Y."/>
        </authorList>
    </citation>
    <scope>NUCLEOTIDE SEQUENCE</scope>
    <source>
        <strain evidence="9">BYM</strain>
        <tissue evidence="9">Leaf</tissue>
    </source>
</reference>
<evidence type="ECO:0000313" key="9">
    <source>
        <dbReference type="EMBL" id="KAF3450291.1"/>
    </source>
</evidence>
<keyword evidence="5" id="KW-0560">Oxidoreductase</keyword>
<evidence type="ECO:0000313" key="10">
    <source>
        <dbReference type="Proteomes" id="UP000796880"/>
    </source>
</evidence>
<dbReference type="EMBL" id="VOIH02000003">
    <property type="protein sequence ID" value="KAF3450291.1"/>
    <property type="molecule type" value="Genomic_DNA"/>
</dbReference>
<evidence type="ECO:0000259" key="8">
    <source>
        <dbReference type="Pfam" id="PF03446"/>
    </source>
</evidence>
<dbReference type="Gene3D" id="3.40.50.720">
    <property type="entry name" value="NAD(P)-binding Rossmann-like Domain"/>
    <property type="match status" value="1"/>
</dbReference>
<dbReference type="GO" id="GO:0006574">
    <property type="term" value="P:L-valine catabolic process"/>
    <property type="evidence" value="ECO:0007669"/>
    <property type="project" value="TreeGrafter"/>
</dbReference>
<keyword evidence="10" id="KW-1185">Reference proteome</keyword>
<dbReference type="PANTHER" id="PTHR22981">
    <property type="entry name" value="3-HYDROXYISOBUTYRATE DEHYDROGENASE-RELATED"/>
    <property type="match status" value="1"/>
</dbReference>
<evidence type="ECO:0000256" key="2">
    <source>
        <dbReference type="ARBA" id="ARBA00006013"/>
    </source>
</evidence>
<dbReference type="SUPFAM" id="SSF51735">
    <property type="entry name" value="NAD(P)-binding Rossmann-fold domains"/>
    <property type="match status" value="1"/>
</dbReference>
<feature type="domain" description="6-phosphogluconate dehydrogenase NADP-binding" evidence="8">
    <location>
        <begin position="3"/>
        <end position="70"/>
    </location>
</feature>
<comment type="catalytic activity">
    <reaction evidence="7">
        <text>3-hydroxy-2-methylpropanoate + NAD(+) = 2-methyl-3-oxopropanoate + NADH + H(+)</text>
        <dbReference type="Rhea" id="RHEA:17681"/>
        <dbReference type="ChEBI" id="CHEBI:11805"/>
        <dbReference type="ChEBI" id="CHEBI:15378"/>
        <dbReference type="ChEBI" id="CHEBI:57540"/>
        <dbReference type="ChEBI" id="CHEBI:57700"/>
        <dbReference type="ChEBI" id="CHEBI:57945"/>
        <dbReference type="EC" id="1.1.1.31"/>
    </reaction>
</comment>
<sequence>MGVDTKKTPFEVAQASEVVITMLPSSSHVDYVYTGPNGLLRGGYLLRPWLLIDSSTIDPQTSRKLSATVSNGILKEKKNGEKQLLLFILGSVSERPAMEAMFSRFWFHQPAIELSKRYDITKQNPPLSIISVHKAKRMQ</sequence>
<keyword evidence="6" id="KW-0520">NAD</keyword>
<dbReference type="EC" id="1.1.1.31" evidence="3"/>
<evidence type="ECO:0000256" key="7">
    <source>
        <dbReference type="ARBA" id="ARBA00049197"/>
    </source>
</evidence>
<proteinExistence type="inferred from homology"/>
<name>A0A8K0ML85_9ROSA</name>
<dbReference type="Proteomes" id="UP000796880">
    <property type="component" value="Unassembled WGS sequence"/>
</dbReference>
<dbReference type="GO" id="GO:0050661">
    <property type="term" value="F:NADP binding"/>
    <property type="evidence" value="ECO:0007669"/>
    <property type="project" value="InterPro"/>
</dbReference>
<comment type="similarity">
    <text evidence="2">Belongs to the HIBADH-related family. 3-hydroxyisobutyrate dehydrogenase subfamily.</text>
</comment>
<dbReference type="InterPro" id="IPR006115">
    <property type="entry name" value="6PGDH_NADP-bd"/>
</dbReference>
<evidence type="ECO:0000256" key="3">
    <source>
        <dbReference type="ARBA" id="ARBA00012991"/>
    </source>
</evidence>
<dbReference type="Pfam" id="PF03446">
    <property type="entry name" value="NAD_binding_2"/>
    <property type="match status" value="1"/>
</dbReference>
<protein>
    <recommendedName>
        <fullName evidence="3">3-hydroxyisobutyrate dehydrogenase</fullName>
        <ecNumber evidence="3">1.1.1.31</ecNumber>
    </recommendedName>
</protein>
<dbReference type="InterPro" id="IPR036291">
    <property type="entry name" value="NAD(P)-bd_dom_sf"/>
</dbReference>
<comment type="pathway">
    <text evidence="1">Amino-acid degradation; L-valine degradation.</text>
</comment>
<keyword evidence="4" id="KW-0101">Branched-chain amino acid catabolism</keyword>
<dbReference type="GO" id="GO:0008442">
    <property type="term" value="F:3-hydroxyisobutyrate dehydrogenase activity"/>
    <property type="evidence" value="ECO:0007669"/>
    <property type="project" value="UniProtKB-EC"/>
</dbReference>
<evidence type="ECO:0000256" key="1">
    <source>
        <dbReference type="ARBA" id="ARBA00005109"/>
    </source>
</evidence>
<dbReference type="PANTHER" id="PTHR22981:SF7">
    <property type="entry name" value="3-HYDROXYISOBUTYRATE DEHYDROGENASE, MITOCHONDRIAL"/>
    <property type="match status" value="1"/>
</dbReference>
<gene>
    <name evidence="9" type="ORF">FNV43_RR06371</name>
</gene>
<comment type="caution">
    <text evidence="9">The sequence shown here is derived from an EMBL/GenBank/DDBJ whole genome shotgun (WGS) entry which is preliminary data.</text>
</comment>
<dbReference type="OrthoDB" id="21615at2759"/>